<evidence type="ECO:0000313" key="9">
    <source>
        <dbReference type="EMBL" id="EAY23579.1"/>
    </source>
</evidence>
<dbReference type="GO" id="GO:0007165">
    <property type="term" value="P:signal transduction"/>
    <property type="evidence" value="ECO:0007669"/>
    <property type="project" value="InterPro"/>
</dbReference>
<dbReference type="eggNOG" id="KOG3689">
    <property type="taxonomic scope" value="Eukaryota"/>
</dbReference>
<dbReference type="SMART" id="SM00065">
    <property type="entry name" value="GAF"/>
    <property type="match status" value="2"/>
</dbReference>
<feature type="binding site" evidence="5">
    <location>
        <begin position="831"/>
        <end position="835"/>
    </location>
    <ligand>
        <name>AMP</name>
        <dbReference type="ChEBI" id="CHEBI:456215"/>
    </ligand>
</feature>
<dbReference type="PROSITE" id="PS51845">
    <property type="entry name" value="PDEASE_I_2"/>
    <property type="match status" value="1"/>
</dbReference>
<dbReference type="Proteomes" id="UP000001542">
    <property type="component" value="Unassembled WGS sequence"/>
</dbReference>
<dbReference type="PRINTS" id="PR00387">
    <property type="entry name" value="PDIESTERASE1"/>
</dbReference>
<feature type="binding site" evidence="5">
    <location>
        <position position="983"/>
    </location>
    <ligand>
        <name>AMP</name>
        <dbReference type="ChEBI" id="CHEBI:456215"/>
    </ligand>
</feature>
<dbReference type="STRING" id="5722.A2D762"/>
<sequence>MKNTARNKLQLPRLMKPVTQRVDVPFEKYQHFVVAPVRPPEVPYQVQSSASSTNSVKEKEVPEEKTSDVTSARESVVVKEEKTQVHSSITPFEVSISKEQLDMYILEASNTTVQEATEKFISQHFGGETAIYWENIPELQLLYSTTYQVVVPRTESIASSAFFTKSIIRTNSPHNHPAFSKRVDIKFAPDDCPMMAFPLWDYRGELVAVVQVVRSIIAPEFTADEELFVNQFAIKFKTFSKFILTPPLHEQMLLDLVQLRPFNQLLKETIYLFKDYFECRSAEIWKYDSKRNTLQMYGSEYEMSPNEAGIVGTMISSTSPLNCGTTKLHPSYNEQVDGPIDEPILINPVRESTGAFVYLYVLRGPRTATVFRSSDVVVFQKMTVFSSFSISNADKFTSMNEELIQSSDRSQGLSALLEVAEVLSRQLDIGKLTEAIMEKGRSLTKSDRCSLFLVNEKRDRLITSFQHGLSNAIVIPIDKGIAGRTVREKTTAFIEDAYADPDFDSSTDLETGYRTKNILSVPIINNRSEVIGVTEMVNKINGKFTEWDAHMIKIFNVFCGISLENARLYQDSVEMSQQLHSFFDVSFSLSNSESIQRILGDIIKNARNTIGAECASLLILDEPLNCLQSFLVDGGTIPSQLPLTTGLAAAAIKSREVIVSNNCYDDPRFNRTIDIENNFKTERLLVAPIISQKGVVLGAVEMVNKKNGDFDDDDCKLLKSFAAFAAVSLENQRLKSIADLGTSEAELPKYISESEKSSSKTPSKLQLTDEQKKLVSSLNFFSPDYKGVGHIKILFFIFQKFNLLEEFKIPNDMFFRFIFAIREKYNEVPYHNWMHCVDVCQYLAYEVSTAELDKVYKPLELLAMFVAAVCHDAGHEGLNNIYNVKAETPLGILFKDQSVMETHHCTVAISLLTKEEYNLFHSVDLEHQRQLWTTIIQLILATDMANHFKLVKDTNEIADKAEFDIEKPEHRLLSMKLLLKVGDISNVSRPFQIADKWCDILCEEFFRQGDNEKSLGIGLTSPLNDRLNNDKPKSQIGFYNFVCLPLYQVVAKLFPPLEVNHQSVKNNLEVWKELAAQSAKK</sequence>
<dbReference type="SUPFAM" id="SSF55781">
    <property type="entry name" value="GAF domain-like"/>
    <property type="match status" value="4"/>
</dbReference>
<reference evidence="9" key="2">
    <citation type="journal article" date="2007" name="Science">
        <title>Draft genome sequence of the sexually transmitted pathogen Trichomonas vaginalis.</title>
        <authorList>
            <person name="Carlton J.M."/>
            <person name="Hirt R.P."/>
            <person name="Silva J.C."/>
            <person name="Delcher A.L."/>
            <person name="Schatz M."/>
            <person name="Zhao Q."/>
            <person name="Wortman J.R."/>
            <person name="Bidwell S.L."/>
            <person name="Alsmark U.C.M."/>
            <person name="Besteiro S."/>
            <person name="Sicheritz-Ponten T."/>
            <person name="Noel C.J."/>
            <person name="Dacks J.B."/>
            <person name="Foster P.G."/>
            <person name="Simillion C."/>
            <person name="Van de Peer Y."/>
            <person name="Miranda-Saavedra D."/>
            <person name="Barton G.J."/>
            <person name="Westrop G.D."/>
            <person name="Mueller S."/>
            <person name="Dessi D."/>
            <person name="Fiori P.L."/>
            <person name="Ren Q."/>
            <person name="Paulsen I."/>
            <person name="Zhang H."/>
            <person name="Bastida-Corcuera F.D."/>
            <person name="Simoes-Barbosa A."/>
            <person name="Brown M.T."/>
            <person name="Hayes R.D."/>
            <person name="Mukherjee M."/>
            <person name="Okumura C.Y."/>
            <person name="Schneider R."/>
            <person name="Smith A.J."/>
            <person name="Vanacova S."/>
            <person name="Villalvazo M."/>
            <person name="Haas B.J."/>
            <person name="Pertea M."/>
            <person name="Feldblyum T.V."/>
            <person name="Utterback T.R."/>
            <person name="Shu C.L."/>
            <person name="Osoegawa K."/>
            <person name="de Jong P.J."/>
            <person name="Hrdy I."/>
            <person name="Horvathova L."/>
            <person name="Zubacova Z."/>
            <person name="Dolezal P."/>
            <person name="Malik S.B."/>
            <person name="Logsdon J.M. Jr."/>
            <person name="Henze K."/>
            <person name="Gupta A."/>
            <person name="Wang C.C."/>
            <person name="Dunne R.L."/>
            <person name="Upcroft J.A."/>
            <person name="Upcroft P."/>
            <person name="White O."/>
            <person name="Salzberg S.L."/>
            <person name="Tang P."/>
            <person name="Chiu C.-H."/>
            <person name="Lee Y.-S."/>
            <person name="Embley T.M."/>
            <person name="Coombs G.H."/>
            <person name="Mottram J.C."/>
            <person name="Tachezy J."/>
            <person name="Fraser-Liggett C.M."/>
            <person name="Johnson P.J."/>
        </authorList>
    </citation>
    <scope>NUCLEOTIDE SEQUENCE [LARGE SCALE GENOMIC DNA]</scope>
    <source>
        <strain evidence="9">G3</strain>
    </source>
</reference>
<evidence type="ECO:0000256" key="5">
    <source>
        <dbReference type="PIRSR" id="PIRSR623088-2"/>
    </source>
</evidence>
<reference evidence="9" key="1">
    <citation type="submission" date="2006-10" db="EMBL/GenBank/DDBJ databases">
        <authorList>
            <person name="Amadeo P."/>
            <person name="Zhao Q."/>
            <person name="Wortman J."/>
            <person name="Fraser-Liggett C."/>
            <person name="Carlton J."/>
        </authorList>
    </citation>
    <scope>NUCLEOTIDE SEQUENCE</scope>
    <source>
        <strain evidence="9">G3</strain>
    </source>
</reference>
<evidence type="ECO:0000256" key="7">
    <source>
        <dbReference type="SAM" id="MobiDB-lite"/>
    </source>
</evidence>
<dbReference type="InterPro" id="IPR003607">
    <property type="entry name" value="HD/PDEase_dom"/>
</dbReference>
<dbReference type="InterPro" id="IPR029016">
    <property type="entry name" value="GAF-like_dom_sf"/>
</dbReference>
<dbReference type="Gene3D" id="1.10.1300.10">
    <property type="entry name" value="3'5'-cyclic nucleotide phosphodiesterase, catalytic domain"/>
    <property type="match status" value="1"/>
</dbReference>
<feature type="active site" description="Proton donor" evidence="4">
    <location>
        <position position="831"/>
    </location>
</feature>
<dbReference type="GO" id="GO:0004115">
    <property type="term" value="F:3',5'-cyclic-AMP phosphodiesterase activity"/>
    <property type="evidence" value="ECO:0000318"/>
    <property type="project" value="GO_Central"/>
</dbReference>
<evidence type="ECO:0000313" key="10">
    <source>
        <dbReference type="Proteomes" id="UP000001542"/>
    </source>
</evidence>
<feature type="binding site" evidence="6">
    <location>
        <position position="872"/>
    </location>
    <ligand>
        <name>Zn(2+)</name>
        <dbReference type="ChEBI" id="CHEBI:29105"/>
        <label>2</label>
    </ligand>
</feature>
<dbReference type="InterPro" id="IPR036971">
    <property type="entry name" value="PDEase_catalytic_dom_sf"/>
</dbReference>
<keyword evidence="2 6" id="KW-0479">Metal-binding</keyword>
<dbReference type="GO" id="GO:0047555">
    <property type="term" value="F:3',5'-cyclic-GMP phosphodiesterase activity"/>
    <property type="evidence" value="ECO:0000318"/>
    <property type="project" value="GO_Central"/>
</dbReference>
<dbReference type="KEGG" id="tva:4720817"/>
<feature type="domain" description="PDEase" evidence="8">
    <location>
        <begin position="743"/>
        <end position="1078"/>
    </location>
</feature>
<dbReference type="Pfam" id="PF01590">
    <property type="entry name" value="GAF"/>
    <property type="match status" value="2"/>
</dbReference>
<keyword evidence="10" id="KW-1185">Reference proteome</keyword>
<dbReference type="VEuPathDB" id="TrichDB:TVAGG3_0991840"/>
<dbReference type="RefSeq" id="XP_001276827.1">
    <property type="nucleotide sequence ID" value="XM_001276826.1"/>
</dbReference>
<dbReference type="SMR" id="A2D762"/>
<evidence type="ECO:0000256" key="1">
    <source>
        <dbReference type="ARBA" id="ARBA00022535"/>
    </source>
</evidence>
<dbReference type="InParanoid" id="A2D762"/>
<evidence type="ECO:0000259" key="8">
    <source>
        <dbReference type="PROSITE" id="PS51845"/>
    </source>
</evidence>
<dbReference type="InterPro" id="IPR023088">
    <property type="entry name" value="PDEase"/>
</dbReference>
<dbReference type="InterPro" id="IPR003018">
    <property type="entry name" value="GAF"/>
</dbReference>
<feature type="binding site" evidence="6">
    <location>
        <position position="871"/>
    </location>
    <ligand>
        <name>Zn(2+)</name>
        <dbReference type="ChEBI" id="CHEBI:29105"/>
        <label>1</label>
    </ligand>
</feature>
<evidence type="ECO:0000256" key="2">
    <source>
        <dbReference type="ARBA" id="ARBA00022723"/>
    </source>
</evidence>
<feature type="binding site" evidence="6">
    <location>
        <position position="872"/>
    </location>
    <ligand>
        <name>Zn(2+)</name>
        <dbReference type="ChEBI" id="CHEBI:29105"/>
        <label>1</label>
    </ligand>
</feature>
<proteinExistence type="predicted"/>
<dbReference type="CDD" id="cd00077">
    <property type="entry name" value="HDc"/>
    <property type="match status" value="1"/>
</dbReference>
<evidence type="ECO:0000256" key="4">
    <source>
        <dbReference type="PIRSR" id="PIRSR623088-1"/>
    </source>
</evidence>
<feature type="region of interest" description="Disordered" evidence="7">
    <location>
        <begin position="45"/>
        <end position="73"/>
    </location>
</feature>
<feature type="binding site" evidence="6">
    <location>
        <position position="835"/>
    </location>
    <ligand>
        <name>Zn(2+)</name>
        <dbReference type="ChEBI" id="CHEBI:29105"/>
        <label>1</label>
    </ligand>
</feature>
<keyword evidence="1" id="KW-0140">cGMP</keyword>
<dbReference type="OrthoDB" id="74705at2759"/>
<feature type="binding site" evidence="6">
    <location>
        <position position="983"/>
    </location>
    <ligand>
        <name>Zn(2+)</name>
        <dbReference type="ChEBI" id="CHEBI:29105"/>
        <label>1</label>
    </ligand>
</feature>
<dbReference type="Gene3D" id="3.30.450.40">
    <property type="match status" value="3"/>
</dbReference>
<protein>
    <submittedName>
        <fullName evidence="9">3'5'-cyclic nucleotide phosphodiesterase family protein</fullName>
    </submittedName>
</protein>
<dbReference type="PANTHER" id="PTHR11347">
    <property type="entry name" value="CYCLIC NUCLEOTIDE PHOSPHODIESTERASE"/>
    <property type="match status" value="1"/>
</dbReference>
<feature type="binding site" evidence="5">
    <location>
        <position position="1035"/>
    </location>
    <ligand>
        <name>AMP</name>
        <dbReference type="ChEBI" id="CHEBI:456215"/>
    </ligand>
</feature>
<feature type="compositionally biased region" description="Polar residues" evidence="7">
    <location>
        <begin position="45"/>
        <end position="55"/>
    </location>
</feature>
<dbReference type="GO" id="GO:0046872">
    <property type="term" value="F:metal ion binding"/>
    <property type="evidence" value="ECO:0007669"/>
    <property type="project" value="UniProtKB-KW"/>
</dbReference>
<evidence type="ECO:0000256" key="3">
    <source>
        <dbReference type="ARBA" id="ARBA00022801"/>
    </source>
</evidence>
<organism evidence="9 10">
    <name type="scientific">Trichomonas vaginalis (strain ATCC PRA-98 / G3)</name>
    <dbReference type="NCBI Taxonomy" id="412133"/>
    <lineage>
        <taxon>Eukaryota</taxon>
        <taxon>Metamonada</taxon>
        <taxon>Parabasalia</taxon>
        <taxon>Trichomonadida</taxon>
        <taxon>Trichomonadidae</taxon>
        <taxon>Trichomonas</taxon>
    </lineage>
</organism>
<keyword evidence="3" id="KW-0378">Hydrolase</keyword>
<dbReference type="EMBL" id="DS113177">
    <property type="protein sequence ID" value="EAY23579.1"/>
    <property type="molecule type" value="Genomic_DNA"/>
</dbReference>
<evidence type="ECO:0000256" key="6">
    <source>
        <dbReference type="PIRSR" id="PIRSR623088-3"/>
    </source>
</evidence>
<dbReference type="Pfam" id="PF00233">
    <property type="entry name" value="PDEase_I"/>
    <property type="match status" value="1"/>
</dbReference>
<feature type="compositionally biased region" description="Basic and acidic residues" evidence="7">
    <location>
        <begin position="56"/>
        <end position="67"/>
    </location>
</feature>
<dbReference type="InterPro" id="IPR002073">
    <property type="entry name" value="PDEase_catalytic_dom"/>
</dbReference>
<gene>
    <name evidence="9" type="ORF">TVAG_119150</name>
</gene>
<dbReference type="GO" id="GO:0141162">
    <property type="term" value="P:negative regulation of cAMP/PKA signal transduction"/>
    <property type="evidence" value="ECO:0000318"/>
    <property type="project" value="GO_Central"/>
</dbReference>
<name>A2D762_TRIV3</name>
<accession>A2D762</accession>
<dbReference type="AlphaFoldDB" id="A2D762"/>
<dbReference type="SUPFAM" id="SSF109604">
    <property type="entry name" value="HD-domain/PDEase-like"/>
    <property type="match status" value="1"/>
</dbReference>
<feature type="binding site" evidence="5">
    <location>
        <position position="872"/>
    </location>
    <ligand>
        <name>AMP</name>
        <dbReference type="ChEBI" id="CHEBI:456215"/>
    </ligand>
</feature>
<dbReference type="VEuPathDB" id="TrichDB:TVAG_119150"/>